<evidence type="ECO:0000313" key="5">
    <source>
        <dbReference type="EMBL" id="ACU52957.1"/>
    </source>
</evidence>
<dbReference type="Gene3D" id="3.10.310.10">
    <property type="entry name" value="Diaminopimelate Epimerase, Chain A, domain 1"/>
    <property type="match status" value="2"/>
</dbReference>
<dbReference type="HOGENOM" id="CLU_053306_3_2_10"/>
<evidence type="ECO:0000256" key="2">
    <source>
        <dbReference type="ARBA" id="ARBA00023235"/>
    </source>
</evidence>
<feature type="site" description="Could be important to modulate the pK values of the two catalytic cysteine residues" evidence="3">
    <location>
        <position position="191"/>
    </location>
</feature>
<keyword evidence="3" id="KW-0457">Lysine biosynthesis</keyword>
<comment type="pathway">
    <text evidence="3">Amino-acid biosynthesis; L-lysine biosynthesis via DAP pathway; DL-2,6-diaminopimelate from LL-2,6-diaminopimelate: step 1/1.</text>
</comment>
<dbReference type="SUPFAM" id="SSF54506">
    <property type="entry name" value="Diaminopimelate epimerase-like"/>
    <property type="match status" value="2"/>
</dbReference>
<keyword evidence="3" id="KW-0028">Amino-acid biosynthesis</keyword>
<name>C7LKJ5_KARMS</name>
<comment type="function">
    <text evidence="3">Catalyzes the stereoinversion of LL-2,6-diaminopimelate (L,L-DAP) to meso-diaminopimelate (meso-DAP), a precursor of L-lysine and an essential component of the bacterial peptidoglycan.</text>
</comment>
<dbReference type="EMBL" id="CP001605">
    <property type="protein sequence ID" value="ACU52957.1"/>
    <property type="molecule type" value="Genomic_DNA"/>
</dbReference>
<dbReference type="UniPathway" id="UPA00034">
    <property type="reaction ID" value="UER00025"/>
</dbReference>
<evidence type="ECO:0000256" key="3">
    <source>
        <dbReference type="HAMAP-Rule" id="MF_00197"/>
    </source>
</evidence>
<dbReference type="PANTHER" id="PTHR31689:SF0">
    <property type="entry name" value="DIAMINOPIMELATE EPIMERASE"/>
    <property type="match status" value="1"/>
</dbReference>
<protein>
    <recommendedName>
        <fullName evidence="3 4">Diaminopimelate epimerase</fullName>
        <shortName evidence="3">DAP epimerase</shortName>
        <ecNumber evidence="3 4">5.1.1.7</ecNumber>
    </recommendedName>
    <alternativeName>
        <fullName evidence="3">PLP-independent amino acid racemase</fullName>
    </alternativeName>
</protein>
<gene>
    <name evidence="3 5" type="primary">dapF</name>
    <name evidence="5" type="ordered locus">SMDSEM_259</name>
</gene>
<dbReference type="Proteomes" id="UP000008074">
    <property type="component" value="Chromosome"/>
</dbReference>
<proteinExistence type="inferred from homology"/>
<keyword evidence="3" id="KW-0963">Cytoplasm</keyword>
<dbReference type="GO" id="GO:0008837">
    <property type="term" value="F:diaminopimelate epimerase activity"/>
    <property type="evidence" value="ECO:0007669"/>
    <property type="project" value="UniProtKB-UniRule"/>
</dbReference>
<accession>C7LKJ5</accession>
<comment type="caution">
    <text evidence="3">Lacks conserved residue(s) required for the propagation of feature annotation.</text>
</comment>
<feature type="site" description="Could be important to modulate the pK values of the two catalytic cysteine residues" evidence="3">
    <location>
        <position position="140"/>
    </location>
</feature>
<evidence type="ECO:0000256" key="4">
    <source>
        <dbReference type="NCBIfam" id="TIGR00652"/>
    </source>
</evidence>
<feature type="active site" description="Proton acceptor" evidence="3">
    <location>
        <position position="201"/>
    </location>
</feature>
<evidence type="ECO:0000256" key="1">
    <source>
        <dbReference type="ARBA" id="ARBA00010219"/>
    </source>
</evidence>
<feature type="binding site" evidence="3">
    <location>
        <begin position="74"/>
        <end position="75"/>
    </location>
    <ligand>
        <name>substrate</name>
    </ligand>
</feature>
<feature type="binding site" evidence="3">
    <location>
        <position position="64"/>
    </location>
    <ligand>
        <name>substrate</name>
    </ligand>
</feature>
<dbReference type="Pfam" id="PF01678">
    <property type="entry name" value="DAP_epimerase"/>
    <property type="match status" value="2"/>
</dbReference>
<organism evidence="5 6">
    <name type="scientific">Karelsulcia muelleri (strain SMDSEM)</name>
    <name type="common">Sulcia muelleri</name>
    <dbReference type="NCBI Taxonomy" id="595499"/>
    <lineage>
        <taxon>Bacteria</taxon>
        <taxon>Pseudomonadati</taxon>
        <taxon>Bacteroidota</taxon>
        <taxon>Flavobacteriia</taxon>
        <taxon>Flavobacteriales</taxon>
        <taxon>Candidatus Karelsulcia</taxon>
    </lineage>
</organism>
<dbReference type="KEGG" id="sms:SMDSEM_259"/>
<feature type="binding site" evidence="3">
    <location>
        <begin position="191"/>
        <end position="192"/>
    </location>
    <ligand>
        <name>substrate</name>
    </ligand>
</feature>
<dbReference type="EC" id="5.1.1.7" evidence="3 4"/>
<feature type="binding site" evidence="3">
    <location>
        <begin position="202"/>
        <end position="203"/>
    </location>
    <ligand>
        <name>substrate</name>
    </ligand>
</feature>
<dbReference type="HAMAP" id="MF_00197">
    <property type="entry name" value="DAP_epimerase"/>
    <property type="match status" value="1"/>
</dbReference>
<feature type="active site" description="Proton donor" evidence="3">
    <location>
        <position position="73"/>
    </location>
</feature>
<dbReference type="AlphaFoldDB" id="C7LKJ5"/>
<dbReference type="STRING" id="595499.SMDSEM_259"/>
<feature type="binding site" evidence="3">
    <location>
        <position position="13"/>
    </location>
    <ligand>
        <name>substrate</name>
    </ligand>
</feature>
<sequence length="263" mass="30182">MKIFFFKYQATGNDFIIINNLCKQFSLKEKIIQRLCNRNLGIGADGLILIEKIKNYDFYMKYYNSDGKEGSMCGNGGRCSVHFAKKIGVLHKKNTLFKTIDGYHYATINKNIVSINMTNVEFLTVEVDSDSIFLNTGSPHHIIFIKKIENINRNINIKGRKLQSSKKYLKTGVNVNFVQINKHIFYVRTYERGVENETLSCGTGVTASVIAAYHKKKIFFKKILVKTRGGLLQVKFDTLLQSYKRIFLKGEVNFVYKGVIKIN</sequence>
<dbReference type="NCBIfam" id="TIGR00652">
    <property type="entry name" value="DapF"/>
    <property type="match status" value="1"/>
</dbReference>
<keyword evidence="2 3" id="KW-0413">Isomerase</keyword>
<dbReference type="InterPro" id="IPR001653">
    <property type="entry name" value="DAP_epimerase_DapF"/>
</dbReference>
<feature type="binding site" evidence="3">
    <location>
        <position position="174"/>
    </location>
    <ligand>
        <name>substrate</name>
    </ligand>
</feature>
<dbReference type="PANTHER" id="PTHR31689">
    <property type="entry name" value="DIAMINOPIMELATE EPIMERASE, CHLOROPLASTIC"/>
    <property type="match status" value="1"/>
</dbReference>
<dbReference type="GO" id="GO:0009089">
    <property type="term" value="P:lysine biosynthetic process via diaminopimelate"/>
    <property type="evidence" value="ECO:0007669"/>
    <property type="project" value="UniProtKB-UniRule"/>
</dbReference>
<evidence type="ECO:0000313" key="6">
    <source>
        <dbReference type="Proteomes" id="UP000008074"/>
    </source>
</evidence>
<comment type="subunit">
    <text evidence="3">Homodimer.</text>
</comment>
<reference evidence="5 6" key="1">
    <citation type="journal article" date="2009" name="Proc. Natl. Acad. Sci. U.S.A.">
        <title>Convergent evolution of metabolic roles in bacterial co-symbionts of insects.</title>
        <authorList>
            <person name="McCutcheon J.P."/>
            <person name="McDonald B.R."/>
            <person name="Moran N.A."/>
        </authorList>
    </citation>
    <scope>NUCLEOTIDE SEQUENCE [LARGE SCALE GENOMIC DNA]</scope>
    <source>
        <strain evidence="5 6">SMDSEM</strain>
    </source>
</reference>
<dbReference type="GO" id="GO:0005829">
    <property type="term" value="C:cytosol"/>
    <property type="evidence" value="ECO:0007669"/>
    <property type="project" value="TreeGrafter"/>
</dbReference>
<comment type="subcellular location">
    <subcellularLocation>
        <location evidence="3">Cytoplasm</location>
    </subcellularLocation>
</comment>
<comment type="similarity">
    <text evidence="1 3">Belongs to the diaminopimelate epimerase family.</text>
</comment>
<comment type="catalytic activity">
    <reaction evidence="3">
        <text>(2S,6S)-2,6-diaminopimelate = meso-2,6-diaminopimelate</text>
        <dbReference type="Rhea" id="RHEA:15393"/>
        <dbReference type="ChEBI" id="CHEBI:57609"/>
        <dbReference type="ChEBI" id="CHEBI:57791"/>
        <dbReference type="EC" id="5.1.1.7"/>
    </reaction>
</comment>